<evidence type="ECO:0000313" key="9">
    <source>
        <dbReference type="Proteomes" id="UP000198611"/>
    </source>
</evidence>
<dbReference type="Proteomes" id="UP000198611">
    <property type="component" value="Unassembled WGS sequence"/>
</dbReference>
<feature type="transmembrane region" description="Helical" evidence="7">
    <location>
        <begin position="107"/>
        <end position="126"/>
    </location>
</feature>
<evidence type="ECO:0000256" key="2">
    <source>
        <dbReference type="ARBA" id="ARBA00022448"/>
    </source>
</evidence>
<feature type="transmembrane region" description="Helical" evidence="7">
    <location>
        <begin position="12"/>
        <end position="29"/>
    </location>
</feature>
<keyword evidence="6 7" id="KW-0472">Membrane</keyword>
<sequence>MNITADLVPDLWLWLSHLLFGVLVLYLVWTTPWRQLQERPFIHVLAGFTVSLLILWAINVSASEGLHYHFLGATLFTLMFGWPFGLWGMIVTVFGATAYGLGDWHSVSLNALLLAVLPVYLTFSILRMQERYLPDHFFIYVYGSGFFGAALVVGVTAVASALTLVVTGAYPLQRVFDHFLAFTPLIMFAEAFLTGMLMTLAVVFRPDWVATFSDERYIKGK</sequence>
<dbReference type="InterPro" id="IPR002751">
    <property type="entry name" value="CbiM/NikMN"/>
</dbReference>
<keyword evidence="5 7" id="KW-1133">Transmembrane helix</keyword>
<reference evidence="8 9" key="1">
    <citation type="submission" date="2016-10" db="EMBL/GenBank/DDBJ databases">
        <authorList>
            <person name="de Groot N.N."/>
        </authorList>
    </citation>
    <scope>NUCLEOTIDE SEQUENCE [LARGE SCALE GENOMIC DNA]</scope>
    <source>
        <strain evidence="8 9">HL3</strain>
    </source>
</reference>
<dbReference type="Gene3D" id="1.10.1760.20">
    <property type="match status" value="1"/>
</dbReference>
<evidence type="ECO:0000256" key="4">
    <source>
        <dbReference type="ARBA" id="ARBA00022692"/>
    </source>
</evidence>
<keyword evidence="3" id="KW-1003">Cell membrane</keyword>
<gene>
    <name evidence="8" type="ORF">SAMN05660831_02503</name>
</gene>
<feature type="transmembrane region" description="Helical" evidence="7">
    <location>
        <begin position="146"/>
        <end position="167"/>
    </location>
</feature>
<dbReference type="RefSeq" id="WP_093429112.1">
    <property type="nucleotide sequence ID" value="NZ_FOMJ01000010.1"/>
</dbReference>
<dbReference type="STRING" id="1123397.SAMN05660831_02503"/>
<evidence type="ECO:0000256" key="3">
    <source>
        <dbReference type="ARBA" id="ARBA00022475"/>
    </source>
</evidence>
<feature type="transmembrane region" description="Helical" evidence="7">
    <location>
        <begin position="179"/>
        <end position="204"/>
    </location>
</feature>
<evidence type="ECO:0000256" key="5">
    <source>
        <dbReference type="ARBA" id="ARBA00022989"/>
    </source>
</evidence>
<evidence type="ECO:0000256" key="7">
    <source>
        <dbReference type="SAM" id="Phobius"/>
    </source>
</evidence>
<dbReference type="GO" id="GO:0000041">
    <property type="term" value="P:transition metal ion transport"/>
    <property type="evidence" value="ECO:0007669"/>
    <property type="project" value="InterPro"/>
</dbReference>
<dbReference type="AlphaFoldDB" id="A0A1I1VXK2"/>
<evidence type="ECO:0000256" key="1">
    <source>
        <dbReference type="ARBA" id="ARBA00004651"/>
    </source>
</evidence>
<accession>A0A1I1VXK2</accession>
<comment type="subcellular location">
    <subcellularLocation>
        <location evidence="1">Cell membrane</location>
        <topology evidence="1">Multi-pass membrane protein</topology>
    </subcellularLocation>
</comment>
<keyword evidence="9" id="KW-1185">Reference proteome</keyword>
<feature type="transmembrane region" description="Helical" evidence="7">
    <location>
        <begin position="70"/>
        <end position="95"/>
    </location>
</feature>
<keyword evidence="4 7" id="KW-0812">Transmembrane</keyword>
<feature type="transmembrane region" description="Helical" evidence="7">
    <location>
        <begin position="41"/>
        <end position="58"/>
    </location>
</feature>
<keyword evidence="2" id="KW-0813">Transport</keyword>
<dbReference type="EMBL" id="FOMJ01000010">
    <property type="protein sequence ID" value="SFD86808.1"/>
    <property type="molecule type" value="Genomic_DNA"/>
</dbReference>
<dbReference type="Pfam" id="PF01891">
    <property type="entry name" value="CbiM"/>
    <property type="match status" value="1"/>
</dbReference>
<organism evidence="8 9">
    <name type="scientific">Thiohalospira halophila DSM 15071</name>
    <dbReference type="NCBI Taxonomy" id="1123397"/>
    <lineage>
        <taxon>Bacteria</taxon>
        <taxon>Pseudomonadati</taxon>
        <taxon>Pseudomonadota</taxon>
        <taxon>Gammaproteobacteria</taxon>
        <taxon>Thiohalospirales</taxon>
        <taxon>Thiohalospiraceae</taxon>
        <taxon>Thiohalospira</taxon>
    </lineage>
</organism>
<name>A0A1I1VXK2_9GAMM</name>
<dbReference type="OrthoDB" id="5297929at2"/>
<evidence type="ECO:0000313" key="8">
    <source>
        <dbReference type="EMBL" id="SFD86808.1"/>
    </source>
</evidence>
<protein>
    <submittedName>
        <fullName evidence="8">Uncharacterized membrane protein</fullName>
    </submittedName>
</protein>
<dbReference type="GO" id="GO:0005886">
    <property type="term" value="C:plasma membrane"/>
    <property type="evidence" value="ECO:0007669"/>
    <property type="project" value="UniProtKB-SubCell"/>
</dbReference>
<proteinExistence type="predicted"/>
<evidence type="ECO:0000256" key="6">
    <source>
        <dbReference type="ARBA" id="ARBA00023136"/>
    </source>
</evidence>